<dbReference type="InterPro" id="IPR050256">
    <property type="entry name" value="Glycosyltransferase_2"/>
</dbReference>
<dbReference type="InterPro" id="IPR001173">
    <property type="entry name" value="Glyco_trans_2-like"/>
</dbReference>
<dbReference type="Gene3D" id="3.90.550.10">
    <property type="entry name" value="Spore Coat Polysaccharide Biosynthesis Protein SpsA, Chain A"/>
    <property type="match status" value="1"/>
</dbReference>
<dbReference type="Pfam" id="PF00535">
    <property type="entry name" value="Glycos_transf_2"/>
    <property type="match status" value="1"/>
</dbReference>
<dbReference type="RefSeq" id="WP_125742364.1">
    <property type="nucleotide sequence ID" value="NZ_RCOR01000038.1"/>
</dbReference>
<dbReference type="PANTHER" id="PTHR48090:SF7">
    <property type="entry name" value="RFBJ PROTEIN"/>
    <property type="match status" value="1"/>
</dbReference>
<dbReference type="InterPro" id="IPR029044">
    <property type="entry name" value="Nucleotide-diphossugar_trans"/>
</dbReference>
<name>A0A3R9PQC6_9CREN</name>
<gene>
    <name evidence="3" type="ORF">D9Q81_07235</name>
</gene>
<keyword evidence="3" id="KW-0808">Transferase</keyword>
<proteinExistence type="predicted"/>
<keyword evidence="1" id="KW-0812">Transmembrane</keyword>
<feature type="domain" description="Glycosyltransferase 2-like" evidence="2">
    <location>
        <begin position="9"/>
        <end position="154"/>
    </location>
</feature>
<evidence type="ECO:0000313" key="4">
    <source>
        <dbReference type="Proteomes" id="UP000278149"/>
    </source>
</evidence>
<sequence>MSIRKEDLTILIPTLNEAGAIGKLIDELKSENYNILIVDGNSTDGTVEIVRSKGVRLIFQEGKGKADAIRTGLKYINTPYLLVMDGDYTYDPKDIEKFLYQGFDEIIGVRKRDNMEGSHRFGNWLITKVFNLLFGTGLRDVCSGMYLLRTEVAREVEFRSKGFSVEVEIAAHIASTGGRIGEVEINYRKRIGDPKLRKLHGISIILSIIRLMLEYNPLFFMFLASSAALIPGIIIIGYVAFELIFRGINHYVWALAGISLSGVGYISLLLAVLALYLKRFEYRIMKFMRRS</sequence>
<feature type="transmembrane region" description="Helical" evidence="1">
    <location>
        <begin position="218"/>
        <end position="241"/>
    </location>
</feature>
<comment type="caution">
    <text evidence="3">The sequence shown here is derived from an EMBL/GenBank/DDBJ whole genome shotgun (WGS) entry which is preliminary data.</text>
</comment>
<feature type="transmembrane region" description="Helical" evidence="1">
    <location>
        <begin position="253"/>
        <end position="277"/>
    </location>
</feature>
<organism evidence="3 4">
    <name type="scientific">Candidatus Korarchaeum cryptofilum</name>
    <dbReference type="NCBI Taxonomy" id="498846"/>
    <lineage>
        <taxon>Archaea</taxon>
        <taxon>Thermoproteota</taxon>
        <taxon>Candidatus Korarchaeia</taxon>
        <taxon>Candidatus Korarchaeales</taxon>
        <taxon>Candidatus Korarchaeaceae</taxon>
        <taxon>Candidatus Korarchaeum</taxon>
    </lineage>
</organism>
<evidence type="ECO:0000313" key="3">
    <source>
        <dbReference type="EMBL" id="RSN67916.1"/>
    </source>
</evidence>
<dbReference type="Proteomes" id="UP000278149">
    <property type="component" value="Unassembled WGS sequence"/>
</dbReference>
<accession>A0A3R9PQC6</accession>
<keyword evidence="1" id="KW-0472">Membrane</keyword>
<dbReference type="CDD" id="cd04179">
    <property type="entry name" value="DPM_DPG-synthase_like"/>
    <property type="match status" value="1"/>
</dbReference>
<dbReference type="EMBL" id="RCOR01000038">
    <property type="protein sequence ID" value="RSN67916.1"/>
    <property type="molecule type" value="Genomic_DNA"/>
</dbReference>
<dbReference type="SUPFAM" id="SSF53448">
    <property type="entry name" value="Nucleotide-diphospho-sugar transferases"/>
    <property type="match status" value="1"/>
</dbReference>
<evidence type="ECO:0000259" key="2">
    <source>
        <dbReference type="Pfam" id="PF00535"/>
    </source>
</evidence>
<keyword evidence="1" id="KW-1133">Transmembrane helix</keyword>
<reference evidence="3 4" key="1">
    <citation type="submission" date="2018-10" db="EMBL/GenBank/DDBJ databases">
        <title>Co-occurring genomic capacity for anaerobic methane metabolism and dissimilatory sulfite reduction discovered in the Korarchaeota.</title>
        <authorList>
            <person name="Mckay L.J."/>
            <person name="Dlakic M."/>
            <person name="Fields M.W."/>
            <person name="Delmont T.O."/>
            <person name="Eren A.M."/>
            <person name="Jay Z.J."/>
            <person name="Klingelsmith K.B."/>
            <person name="Rusch D.B."/>
            <person name="Inskeep W.P."/>
        </authorList>
    </citation>
    <scope>NUCLEOTIDE SEQUENCE [LARGE SCALE GENOMIC DNA]</scope>
    <source>
        <strain evidence="3 4">WS</strain>
    </source>
</reference>
<dbReference type="PANTHER" id="PTHR48090">
    <property type="entry name" value="UNDECAPRENYL-PHOSPHATE 4-DEOXY-4-FORMAMIDO-L-ARABINOSE TRANSFERASE-RELATED"/>
    <property type="match status" value="1"/>
</dbReference>
<protein>
    <submittedName>
        <fullName evidence="3">Glycosyltransferase</fullName>
    </submittedName>
</protein>
<dbReference type="AlphaFoldDB" id="A0A3R9PQC6"/>
<dbReference type="GO" id="GO:0016740">
    <property type="term" value="F:transferase activity"/>
    <property type="evidence" value="ECO:0007669"/>
    <property type="project" value="UniProtKB-KW"/>
</dbReference>
<evidence type="ECO:0000256" key="1">
    <source>
        <dbReference type="SAM" id="Phobius"/>
    </source>
</evidence>